<dbReference type="AlphaFoldDB" id="D7FIJ4"/>
<accession>D7FIJ4</accession>
<sequence>MTKTRFTAADVRAMVRDLRSSVLGLRVANVYDLDSKAHGAVERWCSGSAVCAPVTTASTLCYIFVSEFPSLRLWRQAVDVALSRQRHQQQWHIVRRSRHFCHSKRSQHR</sequence>
<dbReference type="OrthoDB" id="207084at2759"/>
<gene>
    <name evidence="1" type="ORF">Esi_1206_0001</name>
</gene>
<dbReference type="Proteomes" id="UP000002630">
    <property type="component" value="Unassembled WGS sequence"/>
</dbReference>
<protein>
    <submittedName>
        <fullName evidence="1">Uncharacterized protein</fullName>
    </submittedName>
</protein>
<name>D7FIJ4_ECTSI</name>
<evidence type="ECO:0000313" key="1">
    <source>
        <dbReference type="EMBL" id="CBJ34171.1"/>
    </source>
</evidence>
<evidence type="ECO:0000313" key="2">
    <source>
        <dbReference type="Proteomes" id="UP000002630"/>
    </source>
</evidence>
<dbReference type="EMBL" id="FN649760">
    <property type="protein sequence ID" value="CBJ34171.1"/>
    <property type="molecule type" value="Genomic_DNA"/>
</dbReference>
<reference evidence="1 2" key="1">
    <citation type="journal article" date="2010" name="Nature">
        <title>The Ectocarpus genome and the independent evolution of multicellularity in brown algae.</title>
        <authorList>
            <person name="Cock J.M."/>
            <person name="Sterck L."/>
            <person name="Rouze P."/>
            <person name="Scornet D."/>
            <person name="Allen A.E."/>
            <person name="Amoutzias G."/>
            <person name="Anthouard V."/>
            <person name="Artiguenave F."/>
            <person name="Aury J.M."/>
            <person name="Badger J.H."/>
            <person name="Beszteri B."/>
            <person name="Billiau K."/>
            <person name="Bonnet E."/>
            <person name="Bothwell J.H."/>
            <person name="Bowler C."/>
            <person name="Boyen C."/>
            <person name="Brownlee C."/>
            <person name="Carrano C.J."/>
            <person name="Charrier B."/>
            <person name="Cho G.Y."/>
            <person name="Coelho S.M."/>
            <person name="Collen J."/>
            <person name="Corre E."/>
            <person name="Da Silva C."/>
            <person name="Delage L."/>
            <person name="Delaroque N."/>
            <person name="Dittami S.M."/>
            <person name="Doulbeau S."/>
            <person name="Elias M."/>
            <person name="Farnham G."/>
            <person name="Gachon C.M."/>
            <person name="Gschloessl B."/>
            <person name="Heesch S."/>
            <person name="Jabbari K."/>
            <person name="Jubin C."/>
            <person name="Kawai H."/>
            <person name="Kimura K."/>
            <person name="Kloareg B."/>
            <person name="Kupper F.C."/>
            <person name="Lang D."/>
            <person name="Le Bail A."/>
            <person name="Leblanc C."/>
            <person name="Lerouge P."/>
            <person name="Lohr M."/>
            <person name="Lopez P.J."/>
            <person name="Martens C."/>
            <person name="Maumus F."/>
            <person name="Michel G."/>
            <person name="Miranda-Saavedra D."/>
            <person name="Morales J."/>
            <person name="Moreau H."/>
            <person name="Motomura T."/>
            <person name="Nagasato C."/>
            <person name="Napoli C.A."/>
            <person name="Nelson D.R."/>
            <person name="Nyvall-Collen P."/>
            <person name="Peters A.F."/>
            <person name="Pommier C."/>
            <person name="Potin P."/>
            <person name="Poulain J."/>
            <person name="Quesneville H."/>
            <person name="Read B."/>
            <person name="Rensing S.A."/>
            <person name="Ritter A."/>
            <person name="Rousvoal S."/>
            <person name="Samanta M."/>
            <person name="Samson G."/>
            <person name="Schroeder D.C."/>
            <person name="Segurens B."/>
            <person name="Strittmatter M."/>
            <person name="Tonon T."/>
            <person name="Tregear J.W."/>
            <person name="Valentin K."/>
            <person name="von Dassow P."/>
            <person name="Yamagishi T."/>
            <person name="Van de Peer Y."/>
            <person name="Wincker P."/>
        </authorList>
    </citation>
    <scope>NUCLEOTIDE SEQUENCE [LARGE SCALE GENOMIC DNA]</scope>
    <source>
        <strain evidence="2">Ec32 / CCAP1310/4</strain>
    </source>
</reference>
<organism evidence="1 2">
    <name type="scientific">Ectocarpus siliculosus</name>
    <name type="common">Brown alga</name>
    <name type="synonym">Conferva siliculosa</name>
    <dbReference type="NCBI Taxonomy" id="2880"/>
    <lineage>
        <taxon>Eukaryota</taxon>
        <taxon>Sar</taxon>
        <taxon>Stramenopiles</taxon>
        <taxon>Ochrophyta</taxon>
        <taxon>PX clade</taxon>
        <taxon>Phaeophyceae</taxon>
        <taxon>Ectocarpales</taxon>
        <taxon>Ectocarpaceae</taxon>
        <taxon>Ectocarpus</taxon>
    </lineage>
</organism>
<keyword evidence="2" id="KW-1185">Reference proteome</keyword>
<dbReference type="InParanoid" id="D7FIJ4"/>
<proteinExistence type="predicted"/>